<dbReference type="AlphaFoldDB" id="A0A2J6TCT5"/>
<dbReference type="GO" id="GO:0004764">
    <property type="term" value="F:shikimate 3-dehydrogenase (NADP+) activity"/>
    <property type="evidence" value="ECO:0007669"/>
    <property type="project" value="InterPro"/>
</dbReference>
<dbReference type="OrthoDB" id="204377at2759"/>
<dbReference type="InterPro" id="IPR046346">
    <property type="entry name" value="Aminoacid_DH-like_N_sf"/>
</dbReference>
<dbReference type="Proteomes" id="UP000235371">
    <property type="component" value="Unassembled WGS sequence"/>
</dbReference>
<dbReference type="EMBL" id="KZ613787">
    <property type="protein sequence ID" value="PMD60819.1"/>
    <property type="molecule type" value="Genomic_DNA"/>
</dbReference>
<dbReference type="SUPFAM" id="SSF53223">
    <property type="entry name" value="Aminoacid dehydrogenase-like, N-terminal domain"/>
    <property type="match status" value="1"/>
</dbReference>
<accession>A0A2J6TCT5</accession>
<organism evidence="2 3">
    <name type="scientific">Hyaloscypha bicolor E</name>
    <dbReference type="NCBI Taxonomy" id="1095630"/>
    <lineage>
        <taxon>Eukaryota</taxon>
        <taxon>Fungi</taxon>
        <taxon>Dikarya</taxon>
        <taxon>Ascomycota</taxon>
        <taxon>Pezizomycotina</taxon>
        <taxon>Leotiomycetes</taxon>
        <taxon>Helotiales</taxon>
        <taxon>Hyaloscyphaceae</taxon>
        <taxon>Hyaloscypha</taxon>
        <taxon>Hyaloscypha bicolor</taxon>
    </lineage>
</organism>
<evidence type="ECO:0000313" key="2">
    <source>
        <dbReference type="EMBL" id="PMD60819.1"/>
    </source>
</evidence>
<evidence type="ECO:0000313" key="3">
    <source>
        <dbReference type="Proteomes" id="UP000235371"/>
    </source>
</evidence>
<feature type="domain" description="Shikimate dehydrogenase substrate binding N-terminal" evidence="1">
    <location>
        <begin position="15"/>
        <end position="80"/>
    </location>
</feature>
<dbReference type="STRING" id="1095630.A0A2J6TCT5"/>
<proteinExistence type="predicted"/>
<evidence type="ECO:0000259" key="1">
    <source>
        <dbReference type="Pfam" id="PF08501"/>
    </source>
</evidence>
<dbReference type="RefSeq" id="XP_024737723.1">
    <property type="nucleotide sequence ID" value="XM_024888482.1"/>
</dbReference>
<dbReference type="InParanoid" id="A0A2J6TCT5"/>
<dbReference type="GeneID" id="36596558"/>
<dbReference type="InterPro" id="IPR013708">
    <property type="entry name" value="Shikimate_DH-bd_N"/>
</dbReference>
<reference evidence="2 3" key="1">
    <citation type="submission" date="2016-04" db="EMBL/GenBank/DDBJ databases">
        <title>A degradative enzymes factory behind the ericoid mycorrhizal symbiosis.</title>
        <authorList>
            <consortium name="DOE Joint Genome Institute"/>
            <person name="Martino E."/>
            <person name="Morin E."/>
            <person name="Grelet G."/>
            <person name="Kuo A."/>
            <person name="Kohler A."/>
            <person name="Daghino S."/>
            <person name="Barry K."/>
            <person name="Choi C."/>
            <person name="Cichocki N."/>
            <person name="Clum A."/>
            <person name="Copeland A."/>
            <person name="Hainaut M."/>
            <person name="Haridas S."/>
            <person name="Labutti K."/>
            <person name="Lindquist E."/>
            <person name="Lipzen A."/>
            <person name="Khouja H.-R."/>
            <person name="Murat C."/>
            <person name="Ohm R."/>
            <person name="Olson A."/>
            <person name="Spatafora J."/>
            <person name="Veneault-Fourrey C."/>
            <person name="Henrissat B."/>
            <person name="Grigoriev I."/>
            <person name="Martin F."/>
            <person name="Perotto S."/>
        </authorList>
    </citation>
    <scope>NUCLEOTIDE SEQUENCE [LARGE SCALE GENOMIC DNA]</scope>
    <source>
        <strain evidence="2 3">E</strain>
    </source>
</reference>
<dbReference type="Gene3D" id="3.40.50.10860">
    <property type="entry name" value="Leucine Dehydrogenase, chain A, domain 1"/>
    <property type="match status" value="1"/>
</dbReference>
<gene>
    <name evidence="2" type="ORF">K444DRAFT_720433</name>
</gene>
<sequence length="90" mass="10118">MEFVNPEVEAKYIYIFGLNISFSKPPILRQVSFKNHNLPHTYTVHKTTSNTPLAPIKSPAFGGTSVTMPHKVSISTYSHQFPRTIALSEQ</sequence>
<protein>
    <recommendedName>
        <fullName evidence="1">Shikimate dehydrogenase substrate binding N-terminal domain-containing protein</fullName>
    </recommendedName>
</protein>
<keyword evidence="3" id="KW-1185">Reference proteome</keyword>
<name>A0A2J6TCT5_9HELO</name>
<dbReference type="Pfam" id="PF08501">
    <property type="entry name" value="Shikimate_dh_N"/>
    <property type="match status" value="1"/>
</dbReference>